<dbReference type="AlphaFoldDB" id="A0A0G1MNB5"/>
<accession>A0A0G1MNB5</accession>
<evidence type="ECO:0000313" key="2">
    <source>
        <dbReference type="EMBL" id="KKT82297.1"/>
    </source>
</evidence>
<protein>
    <submittedName>
        <fullName evidence="2">Uncharacterized protein</fullName>
    </submittedName>
</protein>
<name>A0A0G1MNB5_9BACT</name>
<feature type="compositionally biased region" description="Acidic residues" evidence="1">
    <location>
        <begin position="23"/>
        <end position="68"/>
    </location>
</feature>
<evidence type="ECO:0000313" key="3">
    <source>
        <dbReference type="Proteomes" id="UP000034032"/>
    </source>
</evidence>
<feature type="region of interest" description="Disordered" evidence="1">
    <location>
        <begin position="20"/>
        <end position="68"/>
    </location>
</feature>
<reference evidence="2 3" key="1">
    <citation type="journal article" date="2015" name="Nature">
        <title>rRNA introns, odd ribosomes, and small enigmatic genomes across a large radiation of phyla.</title>
        <authorList>
            <person name="Brown C.T."/>
            <person name="Hug L.A."/>
            <person name="Thomas B.C."/>
            <person name="Sharon I."/>
            <person name="Castelle C.J."/>
            <person name="Singh A."/>
            <person name="Wilkins M.J."/>
            <person name="Williams K.H."/>
            <person name="Banfield J.F."/>
        </authorList>
    </citation>
    <scope>NUCLEOTIDE SEQUENCE [LARGE SCALE GENOMIC DNA]</scope>
</reference>
<proteinExistence type="predicted"/>
<gene>
    <name evidence="2" type="ORF">UW79_C0009G0011</name>
</gene>
<comment type="caution">
    <text evidence="2">The sequence shown here is derived from an EMBL/GenBank/DDBJ whole genome shotgun (WGS) entry which is preliminary data.</text>
</comment>
<dbReference type="EMBL" id="LCJR01000009">
    <property type="protein sequence ID" value="KKT82297.1"/>
    <property type="molecule type" value="Genomic_DNA"/>
</dbReference>
<organism evidence="2 3">
    <name type="scientific">Candidatus Yanofskybacteria bacterium GW2011_GWA2_44_9</name>
    <dbReference type="NCBI Taxonomy" id="1619025"/>
    <lineage>
        <taxon>Bacteria</taxon>
        <taxon>Candidatus Yanofskyibacteriota</taxon>
    </lineage>
</organism>
<sequence>MGTGKENPFMDSLFWKTMSIEDGGLDGDPVEPVIEEDDDEEDDSEMDDPDLNDESDPVAGDEDEGNSW</sequence>
<dbReference type="Proteomes" id="UP000034032">
    <property type="component" value="Unassembled WGS sequence"/>
</dbReference>
<evidence type="ECO:0000256" key="1">
    <source>
        <dbReference type="SAM" id="MobiDB-lite"/>
    </source>
</evidence>